<dbReference type="Pfam" id="PF10646">
    <property type="entry name" value="Germane"/>
    <property type="match status" value="1"/>
</dbReference>
<feature type="region of interest" description="Disordered" evidence="1">
    <location>
        <begin position="32"/>
        <end position="52"/>
    </location>
</feature>
<dbReference type="RefSeq" id="WP_175406917.1">
    <property type="nucleotide sequence ID" value="NZ_BAABGL010000035.1"/>
</dbReference>
<keyword evidence="6" id="KW-0449">Lipoprotein</keyword>
<dbReference type="PROSITE" id="PS51257">
    <property type="entry name" value="PROKAR_LIPOPROTEIN"/>
    <property type="match status" value="1"/>
</dbReference>
<dbReference type="InterPro" id="IPR059026">
    <property type="entry name" value="LpqB_N"/>
</dbReference>
<evidence type="ECO:0000259" key="4">
    <source>
        <dbReference type="Pfam" id="PF10647"/>
    </source>
</evidence>
<feature type="chain" id="PRO_5045830375" evidence="2">
    <location>
        <begin position="24"/>
        <end position="565"/>
    </location>
</feature>
<protein>
    <submittedName>
        <fullName evidence="6">MtrAB system accessory lipoprotein LpqB</fullName>
    </submittedName>
</protein>
<feature type="signal peptide" evidence="2">
    <location>
        <begin position="1"/>
        <end position="23"/>
    </location>
</feature>
<dbReference type="EMBL" id="BAABGL010000035">
    <property type="protein sequence ID" value="GAA4395132.1"/>
    <property type="molecule type" value="Genomic_DNA"/>
</dbReference>
<organism evidence="6 7">
    <name type="scientific">Brevibacterium pityocampae</name>
    <dbReference type="NCBI Taxonomy" id="506594"/>
    <lineage>
        <taxon>Bacteria</taxon>
        <taxon>Bacillati</taxon>
        <taxon>Actinomycetota</taxon>
        <taxon>Actinomycetes</taxon>
        <taxon>Micrococcales</taxon>
        <taxon>Brevibacteriaceae</taxon>
        <taxon>Brevibacterium</taxon>
    </lineage>
</organism>
<feature type="domain" description="Lipoprotein LpqB C-terminal" evidence="4">
    <location>
        <begin position="315"/>
        <end position="564"/>
    </location>
</feature>
<dbReference type="SUPFAM" id="SSF82171">
    <property type="entry name" value="DPP6 N-terminal domain-like"/>
    <property type="match status" value="1"/>
</dbReference>
<dbReference type="InterPro" id="IPR018910">
    <property type="entry name" value="LpqB_C"/>
</dbReference>
<feature type="region of interest" description="Disordered" evidence="1">
    <location>
        <begin position="498"/>
        <end position="517"/>
    </location>
</feature>
<accession>A0ABP8JRN0</accession>
<evidence type="ECO:0000259" key="3">
    <source>
        <dbReference type="Pfam" id="PF10646"/>
    </source>
</evidence>
<evidence type="ECO:0000313" key="6">
    <source>
        <dbReference type="EMBL" id="GAA4395132.1"/>
    </source>
</evidence>
<feature type="domain" description="GerMN" evidence="3">
    <location>
        <begin position="180"/>
        <end position="281"/>
    </location>
</feature>
<reference evidence="7" key="1">
    <citation type="journal article" date="2019" name="Int. J. Syst. Evol. Microbiol.">
        <title>The Global Catalogue of Microorganisms (GCM) 10K type strain sequencing project: providing services to taxonomists for standard genome sequencing and annotation.</title>
        <authorList>
            <consortium name="The Broad Institute Genomics Platform"/>
            <consortium name="The Broad Institute Genome Sequencing Center for Infectious Disease"/>
            <person name="Wu L."/>
            <person name="Ma J."/>
        </authorList>
    </citation>
    <scope>NUCLEOTIDE SEQUENCE [LARGE SCALE GENOMIC DNA]</scope>
    <source>
        <strain evidence="7">JCM 17808</strain>
    </source>
</reference>
<evidence type="ECO:0000256" key="1">
    <source>
        <dbReference type="SAM" id="MobiDB-lite"/>
    </source>
</evidence>
<evidence type="ECO:0000259" key="5">
    <source>
        <dbReference type="Pfam" id="PF25976"/>
    </source>
</evidence>
<dbReference type="Pfam" id="PF10647">
    <property type="entry name" value="Gmad1"/>
    <property type="match status" value="1"/>
</dbReference>
<feature type="domain" description="Lipoprotein LpqB N-terminal" evidence="5">
    <location>
        <begin position="49"/>
        <end position="173"/>
    </location>
</feature>
<evidence type="ECO:0000256" key="2">
    <source>
        <dbReference type="SAM" id="SignalP"/>
    </source>
</evidence>
<sequence length="565" mass="59463">MRRTDLLALLACLALVLSGCVSIPRDGGIGRIPVDDSESGVQSRIDPDGPVPGAGPDEIVRGFLAAGAGYSNNFEVARAFLTESFSTEWNPRSVVRVMPTGTGLDELTSEITADSQSVSFDVPIQASLDERRLYREPGDDTVIEMEFALRQVNGEWRISQAPPGLVVSASNFNTLFQAYPVYFYTPDYEHLVPDTRWFIRSPATATEAVGELLRGPADHLDGAVVSAVPEGTQLDPQMVTVSEGVAEVGLSDTAEGLEELAQARIINQIGETVRAIGSITEAEVGVRSGLLDPATSEAAGPGVAVDGPPVAVSDGALARVVGTGVEPVEGSPEMSDADSDPAVSLDGSMYAYLGGDRSELHRVVADSMDDAVILTGDDLAGPSFDRFGWAWTAEADSGRVHAVDRSGELSVFEVPFLLERRIEALHVSRNGTQLAVLSSDGESRTRIEVIGVTRDGQNRPTGTVEAAPLLVGAGLHSISDFSWAGPHTLVMLAAPAPGSPETPYSTPVAGPQNSLGSIDGGIRVTAGDDSRSLRVSTAAGEMYTYSAGNWQKLVDVRAFDPAYPG</sequence>
<gene>
    <name evidence="6" type="primary">lpqB</name>
    <name evidence="6" type="ORF">GCM10023167_25260</name>
</gene>
<comment type="caution">
    <text evidence="6">The sequence shown here is derived from an EMBL/GenBank/DDBJ whole genome shotgun (WGS) entry which is preliminary data.</text>
</comment>
<dbReference type="Proteomes" id="UP001500642">
    <property type="component" value="Unassembled WGS sequence"/>
</dbReference>
<evidence type="ECO:0000313" key="7">
    <source>
        <dbReference type="Proteomes" id="UP001500642"/>
    </source>
</evidence>
<keyword evidence="2" id="KW-0732">Signal</keyword>
<keyword evidence="7" id="KW-1185">Reference proteome</keyword>
<dbReference type="Pfam" id="PF25976">
    <property type="entry name" value="LpqB_N"/>
    <property type="match status" value="1"/>
</dbReference>
<dbReference type="InterPro" id="IPR019606">
    <property type="entry name" value="GerMN"/>
</dbReference>
<proteinExistence type="predicted"/>
<name>A0ABP8JRN0_9MICO</name>